<keyword evidence="5" id="KW-0813">Transport</keyword>
<dbReference type="Gene3D" id="3.40.50.2300">
    <property type="match status" value="2"/>
</dbReference>
<evidence type="ECO:0000313" key="5">
    <source>
        <dbReference type="EMBL" id="ROS43971.1"/>
    </source>
</evidence>
<dbReference type="CDD" id="cd01536">
    <property type="entry name" value="PBP1_ABC_sugar_binding-like"/>
    <property type="match status" value="1"/>
</dbReference>
<dbReference type="Proteomes" id="UP000274843">
    <property type="component" value="Unassembled WGS sequence"/>
</dbReference>
<keyword evidence="5" id="KW-0762">Sugar transport</keyword>
<organism evidence="5 6">
    <name type="scientific">Amycolatopsis thermoflava</name>
    <dbReference type="NCBI Taxonomy" id="84480"/>
    <lineage>
        <taxon>Bacteria</taxon>
        <taxon>Bacillati</taxon>
        <taxon>Actinomycetota</taxon>
        <taxon>Actinomycetes</taxon>
        <taxon>Pseudonocardiales</taxon>
        <taxon>Pseudonocardiaceae</taxon>
        <taxon>Amycolatopsis</taxon>
        <taxon>Amycolatopsis methanolica group</taxon>
    </lineage>
</organism>
<dbReference type="GO" id="GO:0030313">
    <property type="term" value="C:cell envelope"/>
    <property type="evidence" value="ECO:0007669"/>
    <property type="project" value="UniProtKB-SubCell"/>
</dbReference>
<reference evidence="5 6" key="1">
    <citation type="submission" date="2018-11" db="EMBL/GenBank/DDBJ databases">
        <title>Sequencing the genomes of 1000 actinobacteria strains.</title>
        <authorList>
            <person name="Klenk H.-P."/>
        </authorList>
    </citation>
    <scope>NUCLEOTIDE SEQUENCE [LARGE SCALE GENOMIC DNA]</scope>
    <source>
        <strain evidence="5 6">DSM 44348</strain>
    </source>
</reference>
<keyword evidence="6" id="KW-1185">Reference proteome</keyword>
<evidence type="ECO:0000256" key="1">
    <source>
        <dbReference type="ARBA" id="ARBA00004196"/>
    </source>
</evidence>
<dbReference type="RefSeq" id="WP_123686017.1">
    <property type="nucleotide sequence ID" value="NZ_RKHY01000001.1"/>
</dbReference>
<protein>
    <submittedName>
        <fullName evidence="5">ABC-type sugar transport system substrate-binding protein</fullName>
    </submittedName>
</protein>
<comment type="subcellular location">
    <subcellularLocation>
        <location evidence="1">Cell envelope</location>
    </subcellularLocation>
</comment>
<dbReference type="Pfam" id="PF13407">
    <property type="entry name" value="Peripla_BP_4"/>
    <property type="match status" value="1"/>
</dbReference>
<evidence type="ECO:0000256" key="3">
    <source>
        <dbReference type="ARBA" id="ARBA00022729"/>
    </source>
</evidence>
<evidence type="ECO:0000259" key="4">
    <source>
        <dbReference type="Pfam" id="PF13407"/>
    </source>
</evidence>
<comment type="similarity">
    <text evidence="2">Belongs to the bacterial solute-binding protein 2 family.</text>
</comment>
<dbReference type="PANTHER" id="PTHR46847">
    <property type="entry name" value="D-ALLOSE-BINDING PERIPLASMIC PROTEIN-RELATED"/>
    <property type="match status" value="1"/>
</dbReference>
<keyword evidence="3" id="KW-0732">Signal</keyword>
<dbReference type="GeneID" id="301847658"/>
<comment type="caution">
    <text evidence="5">The sequence shown here is derived from an EMBL/GenBank/DDBJ whole genome shotgun (WGS) entry which is preliminary data.</text>
</comment>
<sequence length="333" mass="34575">MFTTSFGSIERRRPGRLATLGSAAVVAGALLAGCGAQNDAASGDSKLIVFALSFPCQLNDYATRLCDGVNEAAKSLPAGFRVDVKTGVNYGDNVAFNNLIQTSVQLRPAGLIVFPSGPAAQTPVLNQACARDIKVIIIDSPADGVKCQSSFVGANHRQLGELAGQWLVAHPPAGKEVGVVALPPGQYTSNDDRVKGFTETVEAAGYQVVADVTTDLGLDSTRRGVTNMVTAHPGLGAVFSANSQIGQGTAQALKGNRQVVQLTADGSLTNVPSILDGTISADAAQDPYGMGRTAVEYMVKVIQGQEVPPITYTRAEVVDKDNAQAYLQAGGLK</sequence>
<dbReference type="PANTHER" id="PTHR46847:SF1">
    <property type="entry name" value="D-ALLOSE-BINDING PERIPLASMIC PROTEIN-RELATED"/>
    <property type="match status" value="1"/>
</dbReference>
<evidence type="ECO:0000313" key="6">
    <source>
        <dbReference type="Proteomes" id="UP000274843"/>
    </source>
</evidence>
<dbReference type="SUPFAM" id="SSF53822">
    <property type="entry name" value="Periplasmic binding protein-like I"/>
    <property type="match status" value="1"/>
</dbReference>
<dbReference type="GO" id="GO:0030246">
    <property type="term" value="F:carbohydrate binding"/>
    <property type="evidence" value="ECO:0007669"/>
    <property type="project" value="UniProtKB-ARBA"/>
</dbReference>
<dbReference type="EMBL" id="RKHY01000001">
    <property type="protein sequence ID" value="ROS43971.1"/>
    <property type="molecule type" value="Genomic_DNA"/>
</dbReference>
<accession>A0A3N2H4Y7</accession>
<dbReference type="InterPro" id="IPR025997">
    <property type="entry name" value="SBP_2_dom"/>
</dbReference>
<gene>
    <name evidence="5" type="ORF">EDD35_6392</name>
</gene>
<name>A0A3N2H4Y7_9PSEU</name>
<dbReference type="AlphaFoldDB" id="A0A3N2H4Y7"/>
<proteinExistence type="inferred from homology"/>
<feature type="domain" description="Periplasmic binding protein" evidence="4">
    <location>
        <begin position="50"/>
        <end position="306"/>
    </location>
</feature>
<evidence type="ECO:0000256" key="2">
    <source>
        <dbReference type="ARBA" id="ARBA00007639"/>
    </source>
</evidence>
<dbReference type="InterPro" id="IPR028082">
    <property type="entry name" value="Peripla_BP_I"/>
</dbReference>